<name>A0A6J7EQ05_9ZZZZ</name>
<dbReference type="AlphaFoldDB" id="A0A6J7EQ05"/>
<sequence length="241" mass="26373">MEDILEIREGLNLTLHEVNGDTKSVLFRVSEVFNFGYAGRNQRAIQEHVDELVALGLPAPTTVPALFLLPPQQTTTATELVVAGSDTYGEVEYALMLSEIGWLVTVASDHSDFAVERLSTARSKAVCPDVLSPECWRLDDLLSQWDQLDLKCSRTDNQGEKEVQHGSLSELLPPADLLIILERRLGRKPSVGSVVLSGTLSGEPLPGALSWSVSMSDPATGRILEHKYQVRALADELAEPK</sequence>
<proteinExistence type="predicted"/>
<dbReference type="EMBL" id="CAFBLY010000091">
    <property type="protein sequence ID" value="CAB4885642.1"/>
    <property type="molecule type" value="Genomic_DNA"/>
</dbReference>
<dbReference type="InterPro" id="IPR021269">
    <property type="entry name" value="DUF2848"/>
</dbReference>
<protein>
    <submittedName>
        <fullName evidence="2">Unannotated protein</fullName>
    </submittedName>
</protein>
<reference evidence="2" key="1">
    <citation type="submission" date="2020-05" db="EMBL/GenBank/DDBJ databases">
        <authorList>
            <person name="Chiriac C."/>
            <person name="Salcher M."/>
            <person name="Ghai R."/>
            <person name="Kavagutti S V."/>
        </authorList>
    </citation>
    <scope>NUCLEOTIDE SEQUENCE</scope>
</reference>
<evidence type="ECO:0000313" key="1">
    <source>
        <dbReference type="EMBL" id="CAB4806371.1"/>
    </source>
</evidence>
<dbReference type="Pfam" id="PF11010">
    <property type="entry name" value="DUF2848"/>
    <property type="match status" value="1"/>
</dbReference>
<evidence type="ECO:0000313" key="2">
    <source>
        <dbReference type="EMBL" id="CAB4885642.1"/>
    </source>
</evidence>
<accession>A0A6J7EQ05</accession>
<gene>
    <name evidence="1" type="ORF">UFOPK3124_00093</name>
    <name evidence="2" type="ORF">UFOPK3480_00952</name>
</gene>
<organism evidence="2">
    <name type="scientific">freshwater metagenome</name>
    <dbReference type="NCBI Taxonomy" id="449393"/>
    <lineage>
        <taxon>unclassified sequences</taxon>
        <taxon>metagenomes</taxon>
        <taxon>ecological metagenomes</taxon>
    </lineage>
</organism>
<dbReference type="EMBL" id="CAFAAY010000003">
    <property type="protein sequence ID" value="CAB4806371.1"/>
    <property type="molecule type" value="Genomic_DNA"/>
</dbReference>